<comment type="caution">
    <text evidence="1">The sequence shown here is derived from an EMBL/GenBank/DDBJ whole genome shotgun (WGS) entry which is preliminary data.</text>
</comment>
<reference evidence="1" key="1">
    <citation type="journal article" date="2021" name="PeerJ">
        <title>Extensive microbial diversity within the chicken gut microbiome revealed by metagenomics and culture.</title>
        <authorList>
            <person name="Gilroy R."/>
            <person name="Ravi A."/>
            <person name="Getino M."/>
            <person name="Pursley I."/>
            <person name="Horton D.L."/>
            <person name="Alikhan N.F."/>
            <person name="Baker D."/>
            <person name="Gharbi K."/>
            <person name="Hall N."/>
            <person name="Watson M."/>
            <person name="Adriaenssens E.M."/>
            <person name="Foster-Nyarko E."/>
            <person name="Jarju S."/>
            <person name="Secka A."/>
            <person name="Antonio M."/>
            <person name="Oren A."/>
            <person name="Chaudhuri R.R."/>
            <person name="La Ragione R."/>
            <person name="Hildebrand F."/>
            <person name="Pallen M.J."/>
        </authorList>
    </citation>
    <scope>NUCLEOTIDE SEQUENCE</scope>
    <source>
        <strain evidence="1">CHK192-19661</strain>
    </source>
</reference>
<proteinExistence type="predicted"/>
<gene>
    <name evidence="1" type="ORF">H9726_03885</name>
</gene>
<protein>
    <submittedName>
        <fullName evidence="1">Uncharacterized protein</fullName>
    </submittedName>
</protein>
<evidence type="ECO:0000313" key="1">
    <source>
        <dbReference type="EMBL" id="HIZ09609.1"/>
    </source>
</evidence>
<sequence length="667" mass="74014">MMKGYRYSLRFALDPETDTEQRIEALPDFCEKAKIDDVMFFIGAEDLNCGHITAEESVPYMEAILRAGKELKKRGITVSLNPWQTLGHGDRGRTLKRGQDFGRMVDCEGTRAALVACPLSEKWREYFVGLLRFYAQSLRPETLWLEDDFRLNNHEPLKDGGCFCPAHMRLYAEELGEEVTRGQFVRGVAENEPGYRAAYLRANRRAMRGTLACIVGGLEGVQDKFGLMTSDAAVYMAEGRDQRELFRILSSRAPALDRITLGSYRQSSPLAYAWQVNAKFMLARAMADGAARVVGEIENFPMTLFSKSARFTAFQTEMSLPLCLEGQTLDLFEFNGNGVCRGEGFARELAARKEYFAGFAAQGLRFSSLSGVAVLVSSAAPLYKKRGEGLSRLIPEDTFFAGLLGCLGISFYITEDAAPKGKTVAVGGEVLRCFSDDEIVALFENNFVLLSGTSLSVLCERGLAERCAGVREIRTLRERSGAYSYEQCVREGLGEIPQERASCQYFAGDFCLVRYAPQAETEEYTAVFRSDGAEAGAGICTVGGRVCILPYTETEYPVGLLSPLRGRALYRAVREGGFAADVVHTPCENVSVYLFRAEECDVLVGCNYSDDGYPSFPFGASREYRRAEYFTAQERGREAALLRREGGYELAAEVPPSASFCVRLYRD</sequence>
<dbReference type="EMBL" id="DXCF01000020">
    <property type="protein sequence ID" value="HIZ09609.1"/>
    <property type="molecule type" value="Genomic_DNA"/>
</dbReference>
<reference evidence="1" key="2">
    <citation type="submission" date="2021-04" db="EMBL/GenBank/DDBJ databases">
        <authorList>
            <person name="Gilroy R."/>
        </authorList>
    </citation>
    <scope>NUCLEOTIDE SEQUENCE</scope>
    <source>
        <strain evidence="1">CHK192-19661</strain>
    </source>
</reference>
<dbReference type="Proteomes" id="UP000824025">
    <property type="component" value="Unassembled WGS sequence"/>
</dbReference>
<dbReference type="AlphaFoldDB" id="A0A9D2IHM7"/>
<evidence type="ECO:0000313" key="2">
    <source>
        <dbReference type="Proteomes" id="UP000824025"/>
    </source>
</evidence>
<organism evidence="1 2">
    <name type="scientific">Candidatus Borkfalkia avicola</name>
    <dbReference type="NCBI Taxonomy" id="2838503"/>
    <lineage>
        <taxon>Bacteria</taxon>
        <taxon>Bacillati</taxon>
        <taxon>Bacillota</taxon>
        <taxon>Clostridia</taxon>
        <taxon>Christensenellales</taxon>
        <taxon>Christensenellaceae</taxon>
        <taxon>Candidatus Borkfalkia</taxon>
    </lineage>
</organism>
<name>A0A9D2IHM7_9FIRM</name>
<accession>A0A9D2IHM7</accession>